<proteinExistence type="predicted"/>
<dbReference type="PANTHER" id="PTHR46656:SF3">
    <property type="entry name" value="PUTATIVE-RELATED"/>
    <property type="match status" value="1"/>
</dbReference>
<dbReference type="GO" id="GO:0016757">
    <property type="term" value="F:glycosyltransferase activity"/>
    <property type="evidence" value="ECO:0007669"/>
    <property type="project" value="InterPro"/>
</dbReference>
<keyword evidence="4" id="KW-1185">Reference proteome</keyword>
<dbReference type="InterPro" id="IPR001296">
    <property type="entry name" value="Glyco_trans_1"/>
</dbReference>
<evidence type="ECO:0000256" key="1">
    <source>
        <dbReference type="SAM" id="MobiDB-lite"/>
    </source>
</evidence>
<comment type="caution">
    <text evidence="3">The sequence shown here is derived from an EMBL/GenBank/DDBJ whole genome shotgun (WGS) entry which is preliminary data.</text>
</comment>
<reference evidence="3 4" key="1">
    <citation type="submission" date="2019-07" db="EMBL/GenBank/DDBJ databases">
        <title>Whole genome shotgun sequence of Acetobacter nitrogenifigens NBRC 105050.</title>
        <authorList>
            <person name="Hosoyama A."/>
            <person name="Uohara A."/>
            <person name="Ohji S."/>
            <person name="Ichikawa N."/>
        </authorList>
    </citation>
    <scope>NUCLEOTIDE SEQUENCE [LARGE SCALE GENOMIC DNA]</scope>
    <source>
        <strain evidence="3 4">NBRC 105050</strain>
    </source>
</reference>
<accession>A0A511X5Q9</accession>
<dbReference type="PANTHER" id="PTHR46656">
    <property type="entry name" value="PUTATIVE-RELATED"/>
    <property type="match status" value="1"/>
</dbReference>
<dbReference type="Pfam" id="PF00534">
    <property type="entry name" value="Glycos_transf_1"/>
    <property type="match status" value="1"/>
</dbReference>
<protein>
    <recommendedName>
        <fullName evidence="2">Glycosyl transferase family 1 domain-containing protein</fullName>
    </recommendedName>
</protein>
<dbReference type="Proteomes" id="UP000321635">
    <property type="component" value="Unassembled WGS sequence"/>
</dbReference>
<gene>
    <name evidence="3" type="ORF">ANI02nite_01390</name>
</gene>
<feature type="region of interest" description="Disordered" evidence="1">
    <location>
        <begin position="240"/>
        <end position="273"/>
    </location>
</feature>
<sequence>MAWEFSTLPCQQWDDDPRTDWSYVFRHVDAVIALSSHTADLIRELMGADYPAFAVPAPTFDGVQMAAEMALQPEIIAPKNQVFTYGLPHEADSAATNTELLNEEACDSSRFLVEAAGKKDEAAADSDAAQTSAGEGAVAVVDTKSEKGPRVASSGELSLPLSMRGAAYGISVRCFRTFLDVYRRWIRPLTPKPLARLLSESGQALYKASRSIVPVHSDVDHVALAGNLGHGGHLRTMQDLPAAGEGTKTGKIETQGDKVAPSEITTDQSDKNADDLHSLSQVDQSHSMSPTTTFALHGVVYLSILNPRDGRKNWQDLLTGFCWTFRDEPNATLVLKMSCPRELAPESEIKLFLREFSPMKCQVVVLCGFLPDEMIHTLYRHATFYVNTSSGEGLCLPLVEAMSLGVPVIAPQHTAMADYISSNNAFILKSSLEQNVWPHDPRDLYQTMRHRLDWGSLVDAFNDSFRTITTEPEIYRHMSRAARQEMRQFSSDDVVSRKIRDVLKVVFSERRKIAA</sequence>
<name>A0A511X5Q9_9PROT</name>
<organism evidence="3 4">
    <name type="scientific">Acetobacter nitrogenifigens DSM 23921 = NBRC 105050</name>
    <dbReference type="NCBI Taxonomy" id="1120919"/>
    <lineage>
        <taxon>Bacteria</taxon>
        <taxon>Pseudomonadati</taxon>
        <taxon>Pseudomonadota</taxon>
        <taxon>Alphaproteobacteria</taxon>
        <taxon>Acetobacterales</taxon>
        <taxon>Acetobacteraceae</taxon>
        <taxon>Acetobacter</taxon>
    </lineage>
</organism>
<dbReference type="STRING" id="1120919.GCA_000429165_00146"/>
<dbReference type="Gene3D" id="3.40.50.2000">
    <property type="entry name" value="Glycogen Phosphorylase B"/>
    <property type="match status" value="1"/>
</dbReference>
<dbReference type="SUPFAM" id="SSF53756">
    <property type="entry name" value="UDP-Glycosyltransferase/glycogen phosphorylase"/>
    <property type="match status" value="1"/>
</dbReference>
<dbReference type="EMBL" id="BJYF01000001">
    <property type="protein sequence ID" value="GEN58255.1"/>
    <property type="molecule type" value="Genomic_DNA"/>
</dbReference>
<dbReference type="AlphaFoldDB" id="A0A511X5Q9"/>
<evidence type="ECO:0000313" key="4">
    <source>
        <dbReference type="Proteomes" id="UP000321635"/>
    </source>
</evidence>
<feature type="domain" description="Glycosyl transferase family 1" evidence="2">
    <location>
        <begin position="364"/>
        <end position="430"/>
    </location>
</feature>
<evidence type="ECO:0000259" key="2">
    <source>
        <dbReference type="Pfam" id="PF00534"/>
    </source>
</evidence>
<evidence type="ECO:0000313" key="3">
    <source>
        <dbReference type="EMBL" id="GEN58255.1"/>
    </source>
</evidence>